<comment type="caution">
    <text evidence="2">The sequence shown here is derived from an EMBL/GenBank/DDBJ whole genome shotgun (WGS) entry which is preliminary data.</text>
</comment>
<evidence type="ECO:0000256" key="1">
    <source>
        <dbReference type="SAM" id="MobiDB-lite"/>
    </source>
</evidence>
<dbReference type="AlphaFoldDB" id="A0AA39UN53"/>
<dbReference type="EMBL" id="JAUEPU010000035">
    <property type="protein sequence ID" value="KAK0490004.1"/>
    <property type="molecule type" value="Genomic_DNA"/>
</dbReference>
<proteinExistence type="predicted"/>
<name>A0AA39UN53_9AGAR</name>
<reference evidence="2" key="1">
    <citation type="submission" date="2023-06" db="EMBL/GenBank/DDBJ databases">
        <authorList>
            <consortium name="Lawrence Berkeley National Laboratory"/>
            <person name="Ahrendt S."/>
            <person name="Sahu N."/>
            <person name="Indic B."/>
            <person name="Wong-Bajracharya J."/>
            <person name="Merenyi Z."/>
            <person name="Ke H.-M."/>
            <person name="Monk M."/>
            <person name="Kocsube S."/>
            <person name="Drula E."/>
            <person name="Lipzen A."/>
            <person name="Balint B."/>
            <person name="Henrissat B."/>
            <person name="Andreopoulos B."/>
            <person name="Martin F.M."/>
            <person name="Harder C.B."/>
            <person name="Rigling D."/>
            <person name="Ford K.L."/>
            <person name="Foster G.D."/>
            <person name="Pangilinan J."/>
            <person name="Papanicolaou A."/>
            <person name="Barry K."/>
            <person name="LaButti K."/>
            <person name="Viragh M."/>
            <person name="Koriabine M."/>
            <person name="Yan M."/>
            <person name="Riley R."/>
            <person name="Champramary S."/>
            <person name="Plett K.L."/>
            <person name="Tsai I.J."/>
            <person name="Slot J."/>
            <person name="Sipos G."/>
            <person name="Plett J."/>
            <person name="Nagy L.G."/>
            <person name="Grigoriev I.V."/>
        </authorList>
    </citation>
    <scope>NUCLEOTIDE SEQUENCE</scope>
    <source>
        <strain evidence="2">HWK02</strain>
    </source>
</reference>
<accession>A0AA39UN53</accession>
<evidence type="ECO:0000313" key="3">
    <source>
        <dbReference type="Proteomes" id="UP001175228"/>
    </source>
</evidence>
<evidence type="ECO:0000313" key="2">
    <source>
        <dbReference type="EMBL" id="KAK0490004.1"/>
    </source>
</evidence>
<organism evidence="2 3">
    <name type="scientific">Armillaria luteobubalina</name>
    <dbReference type="NCBI Taxonomy" id="153913"/>
    <lineage>
        <taxon>Eukaryota</taxon>
        <taxon>Fungi</taxon>
        <taxon>Dikarya</taxon>
        <taxon>Basidiomycota</taxon>
        <taxon>Agaricomycotina</taxon>
        <taxon>Agaricomycetes</taxon>
        <taxon>Agaricomycetidae</taxon>
        <taxon>Agaricales</taxon>
        <taxon>Marasmiineae</taxon>
        <taxon>Physalacriaceae</taxon>
        <taxon>Armillaria</taxon>
    </lineage>
</organism>
<feature type="region of interest" description="Disordered" evidence="1">
    <location>
        <begin position="1"/>
        <end position="68"/>
    </location>
</feature>
<keyword evidence="3" id="KW-1185">Reference proteome</keyword>
<protein>
    <submittedName>
        <fullName evidence="2">Uncharacterized protein</fullName>
    </submittedName>
</protein>
<dbReference type="Proteomes" id="UP001175228">
    <property type="component" value="Unassembled WGS sequence"/>
</dbReference>
<sequence>MTKRDSPSKPSGPKAKKIKLLLPSNPSNNQHSDGTDDTILSVEDGDRNDVDEQIALSPTPNTGGPVPDKIISAAPAVKAGSKPIEPSAGGPQKSNLTHNIVSTADLKGGYNPWAGIIDAIPKLRRIKTLDSNMEYGEDHIQVYDWVSDFQNDFPFLLHIGSHLMTLSFIPSTPHLTNLVLGNASDFKYNNKKITGAYTYPQSFFMIGSVTFSSLFKGEFNRAIAIKPLASFWPHQASVLAQIMGVNFERNLFSFKTVRDGLLFTTYPKPKDPSGPPSPSKARINSKTFGPGMCQFHLFDHGMTTSELDPTQIHKCPPIKSELEEGTIAFLVFTATKYGEDVGSFNIQIAAKIYDPPAVRSSTIPAKPLPKYLTELGDIGVLGDDFPETSSDDDGDTQISESTKAYLRELAQYKHL</sequence>
<gene>
    <name evidence="2" type="ORF">EDD18DRAFT_1109872</name>
</gene>